<keyword evidence="2" id="KW-1185">Reference proteome</keyword>
<evidence type="ECO:0000313" key="2">
    <source>
        <dbReference type="Proteomes" id="UP000245884"/>
    </source>
</evidence>
<dbReference type="EMBL" id="KZ819665">
    <property type="protein sequence ID" value="PWN28318.1"/>
    <property type="molecule type" value="Genomic_DNA"/>
</dbReference>
<name>A0A316UU42_9BASI</name>
<proteinExistence type="predicted"/>
<reference evidence="1 2" key="1">
    <citation type="journal article" date="2018" name="Mol. Biol. Evol.">
        <title>Broad Genomic Sampling Reveals a Smut Pathogenic Ancestry of the Fungal Clade Ustilaginomycotina.</title>
        <authorList>
            <person name="Kijpornyongpan T."/>
            <person name="Mondo S.J."/>
            <person name="Barry K."/>
            <person name="Sandor L."/>
            <person name="Lee J."/>
            <person name="Lipzen A."/>
            <person name="Pangilinan J."/>
            <person name="LaButti K."/>
            <person name="Hainaut M."/>
            <person name="Henrissat B."/>
            <person name="Grigoriev I.V."/>
            <person name="Spatafora J.W."/>
            <person name="Aime M.C."/>
        </authorList>
    </citation>
    <scope>NUCLEOTIDE SEQUENCE [LARGE SCALE GENOMIC DNA]</scope>
    <source>
        <strain evidence="1 2">MCA 5214</strain>
    </source>
</reference>
<dbReference type="STRING" id="1569628.A0A316UU42"/>
<organism evidence="1 2">
    <name type="scientific">Jaminaea rosea</name>
    <dbReference type="NCBI Taxonomy" id="1569628"/>
    <lineage>
        <taxon>Eukaryota</taxon>
        <taxon>Fungi</taxon>
        <taxon>Dikarya</taxon>
        <taxon>Basidiomycota</taxon>
        <taxon>Ustilaginomycotina</taxon>
        <taxon>Exobasidiomycetes</taxon>
        <taxon>Microstromatales</taxon>
        <taxon>Microstromatales incertae sedis</taxon>
        <taxon>Jaminaea</taxon>
    </lineage>
</organism>
<dbReference type="Proteomes" id="UP000245884">
    <property type="component" value="Unassembled WGS sequence"/>
</dbReference>
<accession>A0A316UU42</accession>
<dbReference type="InterPro" id="IPR013877">
    <property type="entry name" value="YAP-bd/ALF4/Glomulin"/>
</dbReference>
<dbReference type="GeneID" id="37029979"/>
<dbReference type="AlphaFoldDB" id="A0A316UU42"/>
<sequence>MSGNLKGAELQASLARSIAILQQEVTVVSSSSAVLPTLRCIRDILSCDGEGASIHVEVALDEHFFHLFAALAPFLPSSHDKIRSTAISCLQTLRRKASPREMTMAIQEQLDRLGKCDQDQEEEEELCRQSPAIRPGRDAAMAATTLLTLLSEVLLDVQAKRPAAFFRPLVYTATQSLRATRGCTAAASDELLEAVALLGEKAENWMSRLHYAAPVTPAEEGKDLVIALFLASFAELGPRTTAAADSMAGEETPAEGHFLDQRPAYRRNPSTISPSQLRARQARPGHAWLREVLSRNVLPLGLSFKDIALGTAEVPKRKGDDDEDDDDDEDAVALRTASRVGAWLLTVLDYVDPCKPGNVVEDTGDEVLALLRRSMPFLLVALQQSALQPSSDSPQNDGNDAVSAVDPSFFMADHALLFLQLLLDSFRRLSKRDSPSRSKHPLPYHTTLLPLTRLLSTHAALCPFPVHRQIGWTMLKEELKELMDSQGQDDEETVLDLLRDLLTESPFAQLRAASVGLGRELFAERLRLGMPRDGKKSGIVSNWRALFTQCIFVLPEGSGPKVSEDSDEEQKAQQMPVLAAYIDSQAPWLLEALNVAYYLLLRSGSASEEAKAARAVVDIAALQANLVRPLRERMELLATGKGLRTEGQSEARQSDLIEVVLGQMEERLQRIEKDQTHVPV</sequence>
<dbReference type="RefSeq" id="XP_025362930.1">
    <property type="nucleotide sequence ID" value="XM_025508156.1"/>
</dbReference>
<gene>
    <name evidence="1" type="ORF">BDZ90DRAFT_259368</name>
</gene>
<evidence type="ECO:0000313" key="1">
    <source>
        <dbReference type="EMBL" id="PWN28318.1"/>
    </source>
</evidence>
<dbReference type="Pfam" id="PF08568">
    <property type="entry name" value="Kinetochor_Ybp2"/>
    <property type="match status" value="1"/>
</dbReference>
<protein>
    <submittedName>
        <fullName evidence="1">Uncharacterized protein</fullName>
    </submittedName>
</protein>